<sequence length="28" mass="3308">MDWKPKSLNIPSARYWQSRLTCQGCQLP</sequence>
<name>A0A8J2JXX6_9HEXA</name>
<accession>A0A8J2JXX6</accession>
<keyword evidence="2" id="KW-1185">Reference proteome</keyword>
<organism evidence="1 2">
    <name type="scientific">Allacma fusca</name>
    <dbReference type="NCBI Taxonomy" id="39272"/>
    <lineage>
        <taxon>Eukaryota</taxon>
        <taxon>Metazoa</taxon>
        <taxon>Ecdysozoa</taxon>
        <taxon>Arthropoda</taxon>
        <taxon>Hexapoda</taxon>
        <taxon>Collembola</taxon>
        <taxon>Symphypleona</taxon>
        <taxon>Sminthuridae</taxon>
        <taxon>Allacma</taxon>
    </lineage>
</organism>
<comment type="caution">
    <text evidence="1">The sequence shown here is derived from an EMBL/GenBank/DDBJ whole genome shotgun (WGS) entry which is preliminary data.</text>
</comment>
<proteinExistence type="predicted"/>
<gene>
    <name evidence="1" type="ORF">AFUS01_LOCUS14930</name>
</gene>
<reference evidence="1" key="1">
    <citation type="submission" date="2021-06" db="EMBL/GenBank/DDBJ databases">
        <authorList>
            <person name="Hodson N. C."/>
            <person name="Mongue J. A."/>
            <person name="Jaron S. K."/>
        </authorList>
    </citation>
    <scope>NUCLEOTIDE SEQUENCE</scope>
</reference>
<protein>
    <submittedName>
        <fullName evidence="1">Uncharacterized protein</fullName>
    </submittedName>
</protein>
<dbReference type="AlphaFoldDB" id="A0A8J2JXX6"/>
<feature type="non-terminal residue" evidence="1">
    <location>
        <position position="1"/>
    </location>
</feature>
<dbReference type="Proteomes" id="UP000708208">
    <property type="component" value="Unassembled WGS sequence"/>
</dbReference>
<dbReference type="EMBL" id="CAJVCH010129423">
    <property type="protein sequence ID" value="CAG7725998.1"/>
    <property type="molecule type" value="Genomic_DNA"/>
</dbReference>
<evidence type="ECO:0000313" key="2">
    <source>
        <dbReference type="Proteomes" id="UP000708208"/>
    </source>
</evidence>
<evidence type="ECO:0000313" key="1">
    <source>
        <dbReference type="EMBL" id="CAG7725998.1"/>
    </source>
</evidence>